<comment type="caution">
    <text evidence="1">The sequence shown here is derived from an EMBL/GenBank/DDBJ whole genome shotgun (WGS) entry which is preliminary data.</text>
</comment>
<protein>
    <submittedName>
        <fullName evidence="1">Uncharacterized protein</fullName>
    </submittedName>
</protein>
<dbReference type="Proteomes" id="UP000634011">
    <property type="component" value="Unassembled WGS sequence"/>
</dbReference>
<evidence type="ECO:0000313" key="2">
    <source>
        <dbReference type="Proteomes" id="UP000634011"/>
    </source>
</evidence>
<gene>
    <name evidence="1" type="ORF">H8K32_19165</name>
</gene>
<proteinExistence type="predicted"/>
<dbReference type="RefSeq" id="WP_186914166.1">
    <property type="nucleotide sequence ID" value="NZ_JACOFV010000025.1"/>
</dbReference>
<name>A0A923HKP6_9BURK</name>
<dbReference type="EMBL" id="JACOFV010000025">
    <property type="protein sequence ID" value="MBC3864228.1"/>
    <property type="molecule type" value="Genomic_DNA"/>
</dbReference>
<keyword evidence="2" id="KW-1185">Reference proteome</keyword>
<dbReference type="AlphaFoldDB" id="A0A923HKP6"/>
<sequence length="63" mass="7307">MPTQQLIINDGERALLEQVRLQQGLTSIEETAEWLAKSRLRRQSKQMTGRGRALYVVVERKPE</sequence>
<evidence type="ECO:0000313" key="1">
    <source>
        <dbReference type="EMBL" id="MBC3864228.1"/>
    </source>
</evidence>
<accession>A0A923HKP6</accession>
<reference evidence="1" key="1">
    <citation type="submission" date="2020-08" db="EMBL/GenBank/DDBJ databases">
        <title>Novel species isolated from subtropical streams in China.</title>
        <authorList>
            <person name="Lu H."/>
        </authorList>
    </citation>
    <scope>NUCLEOTIDE SEQUENCE</scope>
    <source>
        <strain evidence="1">KACC 12607</strain>
    </source>
</reference>
<organism evidence="1 2">
    <name type="scientific">Undibacterium jejuense</name>
    <dbReference type="NCBI Taxonomy" id="1344949"/>
    <lineage>
        <taxon>Bacteria</taxon>
        <taxon>Pseudomonadati</taxon>
        <taxon>Pseudomonadota</taxon>
        <taxon>Betaproteobacteria</taxon>
        <taxon>Burkholderiales</taxon>
        <taxon>Oxalobacteraceae</taxon>
        <taxon>Undibacterium</taxon>
    </lineage>
</organism>